<keyword evidence="5 6" id="KW-0472">Membrane</keyword>
<accession>A0ABU7X7W0</accession>
<evidence type="ECO:0000256" key="2">
    <source>
        <dbReference type="ARBA" id="ARBA00022475"/>
    </source>
</evidence>
<sequence length="103" mass="12062">MKKLYRSRKDRVLAGVCGGIAEYLGIDSTIVRLITFLLIVPGGLSIWVYIALAIIIPSEPYGNRIDDSYGEKFKEPYQKEKHYEENYRDIYEEQKKKSDEDFY</sequence>
<feature type="transmembrane region" description="Helical" evidence="6">
    <location>
        <begin position="36"/>
        <end position="56"/>
    </location>
</feature>
<evidence type="ECO:0000313" key="8">
    <source>
        <dbReference type="EMBL" id="MEF3317356.1"/>
    </source>
</evidence>
<keyword evidence="4 6" id="KW-1133">Transmembrane helix</keyword>
<evidence type="ECO:0000313" key="9">
    <source>
        <dbReference type="Proteomes" id="UP001328425"/>
    </source>
</evidence>
<dbReference type="EMBL" id="JARBCY010000013">
    <property type="protein sequence ID" value="MEF3317356.1"/>
    <property type="molecule type" value="Genomic_DNA"/>
</dbReference>
<proteinExistence type="predicted"/>
<evidence type="ECO:0000256" key="6">
    <source>
        <dbReference type="SAM" id="Phobius"/>
    </source>
</evidence>
<gene>
    <name evidence="8" type="ORF">PV361_01395</name>
</gene>
<name>A0ABU7X7W0_9FIRM</name>
<evidence type="ECO:0000259" key="7">
    <source>
        <dbReference type="Pfam" id="PF04024"/>
    </source>
</evidence>
<evidence type="ECO:0000256" key="3">
    <source>
        <dbReference type="ARBA" id="ARBA00022692"/>
    </source>
</evidence>
<dbReference type="Proteomes" id="UP001328425">
    <property type="component" value="Unassembled WGS sequence"/>
</dbReference>
<dbReference type="RefSeq" id="WP_332086670.1">
    <property type="nucleotide sequence ID" value="NZ_JARBCY010000013.1"/>
</dbReference>
<keyword evidence="3 6" id="KW-0812">Transmembrane</keyword>
<evidence type="ECO:0000256" key="5">
    <source>
        <dbReference type="ARBA" id="ARBA00023136"/>
    </source>
</evidence>
<comment type="subcellular location">
    <subcellularLocation>
        <location evidence="1">Cell membrane</location>
        <topology evidence="1">Single-pass membrane protein</topology>
    </subcellularLocation>
</comment>
<keyword evidence="2" id="KW-1003">Cell membrane</keyword>
<feature type="domain" description="Phage shock protein PspC N-terminal" evidence="7">
    <location>
        <begin position="2"/>
        <end position="59"/>
    </location>
</feature>
<organism evidence="8 9">
    <name type="scientific">Peptoniphilus grossensis</name>
    <dbReference type="NCBI Taxonomy" id="1465756"/>
    <lineage>
        <taxon>Bacteria</taxon>
        <taxon>Bacillati</taxon>
        <taxon>Bacillota</taxon>
        <taxon>Tissierellia</taxon>
        <taxon>Tissierellales</taxon>
        <taxon>Peptoniphilaceae</taxon>
        <taxon>Peptoniphilus</taxon>
    </lineage>
</organism>
<dbReference type="Pfam" id="PF04024">
    <property type="entry name" value="PspC"/>
    <property type="match status" value="1"/>
</dbReference>
<reference evidence="8 9" key="1">
    <citation type="submission" date="2022-11" db="EMBL/GenBank/DDBJ databases">
        <title>The First Case of Preauricular Fistular Abscess Caused by Peptoniphilus grossensis.</title>
        <authorList>
            <person name="Byun J.-H."/>
        </authorList>
    </citation>
    <scope>NUCLEOTIDE SEQUENCE [LARGE SCALE GENOMIC DNA]</scope>
    <source>
        <strain evidence="8 9">GYB008</strain>
    </source>
</reference>
<evidence type="ECO:0000256" key="4">
    <source>
        <dbReference type="ARBA" id="ARBA00022989"/>
    </source>
</evidence>
<dbReference type="PANTHER" id="PTHR33885:SF3">
    <property type="entry name" value="PHAGE SHOCK PROTEIN C"/>
    <property type="match status" value="1"/>
</dbReference>
<comment type="caution">
    <text evidence="8">The sequence shown here is derived from an EMBL/GenBank/DDBJ whole genome shotgun (WGS) entry which is preliminary data.</text>
</comment>
<dbReference type="InterPro" id="IPR007168">
    <property type="entry name" value="Phageshock_PspC_N"/>
</dbReference>
<dbReference type="PANTHER" id="PTHR33885">
    <property type="entry name" value="PHAGE SHOCK PROTEIN C"/>
    <property type="match status" value="1"/>
</dbReference>
<keyword evidence="9" id="KW-1185">Reference proteome</keyword>
<dbReference type="InterPro" id="IPR052027">
    <property type="entry name" value="PspC"/>
</dbReference>
<protein>
    <submittedName>
        <fullName evidence="8">PspC domain-containing protein</fullName>
    </submittedName>
</protein>
<evidence type="ECO:0000256" key="1">
    <source>
        <dbReference type="ARBA" id="ARBA00004162"/>
    </source>
</evidence>